<proteinExistence type="inferred from homology"/>
<dbReference type="InterPro" id="IPR032528">
    <property type="entry name" value="Ribosom_S30AE_C"/>
</dbReference>
<dbReference type="Gene3D" id="3.30.505.50">
    <property type="entry name" value="Sigma 54 modulation/S30EA ribosomal protein, C-terminal domain"/>
    <property type="match status" value="1"/>
</dbReference>
<feature type="domain" description="Sigma 54 modulation/S30EA ribosomal protein C-terminal" evidence="5">
    <location>
        <begin position="134"/>
        <end position="187"/>
    </location>
</feature>
<dbReference type="Gene3D" id="3.30.160.100">
    <property type="entry name" value="Ribosome hibernation promotion factor-like"/>
    <property type="match status" value="1"/>
</dbReference>
<dbReference type="Pfam" id="PF16321">
    <property type="entry name" value="Ribosom_S30AE_C"/>
    <property type="match status" value="1"/>
</dbReference>
<dbReference type="NCBIfam" id="TIGR00741">
    <property type="entry name" value="yfiA"/>
    <property type="match status" value="1"/>
</dbReference>
<dbReference type="InterPro" id="IPR038416">
    <property type="entry name" value="Ribosom_S30AE_C_sf"/>
</dbReference>
<comment type="function">
    <text evidence="4">Required for dimerization of active 70S ribosomes into 100S ribosomes in stationary phase; 100S ribosomes are translationally inactive and sometimes present during exponential growth.</text>
</comment>
<reference evidence="6 7" key="1">
    <citation type="submission" date="2019-05" db="EMBL/GenBank/DDBJ databases">
        <title>Verrucobacter flavum gen. nov., sp. nov. a new member of the family Verrucomicrobiaceae.</title>
        <authorList>
            <person name="Szuroczki S."/>
            <person name="Abbaszade G."/>
            <person name="Szabo A."/>
            <person name="Felfoldi T."/>
            <person name="Schumann P."/>
            <person name="Boka K."/>
            <person name="Keki Z."/>
            <person name="Toumi M."/>
            <person name="Toth E."/>
        </authorList>
    </citation>
    <scope>NUCLEOTIDE SEQUENCE [LARGE SCALE GENOMIC DNA]</scope>
    <source>
        <strain evidence="6 7">MG-N-17</strain>
    </source>
</reference>
<protein>
    <recommendedName>
        <fullName evidence="3 4">Ribosome hibernation promoting factor</fullName>
        <shortName evidence="4">HPF</shortName>
    </recommendedName>
</protein>
<comment type="similarity">
    <text evidence="4">Belongs to the HPF/YfiA ribosome-associated protein family. Long HPF subfamily.</text>
</comment>
<organism evidence="6 7">
    <name type="scientific">Phragmitibacter flavus</name>
    <dbReference type="NCBI Taxonomy" id="2576071"/>
    <lineage>
        <taxon>Bacteria</taxon>
        <taxon>Pseudomonadati</taxon>
        <taxon>Verrucomicrobiota</taxon>
        <taxon>Verrucomicrobiia</taxon>
        <taxon>Verrucomicrobiales</taxon>
        <taxon>Verrucomicrobiaceae</taxon>
        <taxon>Phragmitibacter</taxon>
    </lineage>
</organism>
<gene>
    <name evidence="6" type="primary">raiA</name>
    <name evidence="4" type="synonym">hpf</name>
    <name evidence="6" type="ORF">FEM03_10065</name>
</gene>
<dbReference type="Pfam" id="PF02482">
    <property type="entry name" value="Ribosomal_S30AE"/>
    <property type="match status" value="1"/>
</dbReference>
<dbReference type="GO" id="GO:0022627">
    <property type="term" value="C:cytosolic small ribosomal subunit"/>
    <property type="evidence" value="ECO:0007669"/>
    <property type="project" value="TreeGrafter"/>
</dbReference>
<dbReference type="HAMAP" id="MF_00839">
    <property type="entry name" value="HPF"/>
    <property type="match status" value="1"/>
</dbReference>
<dbReference type="InterPro" id="IPR050574">
    <property type="entry name" value="HPF/YfiA_ribosome-assoc"/>
</dbReference>
<keyword evidence="4" id="KW-0963">Cytoplasm</keyword>
<accession>A0A5R8KED3</accession>
<comment type="subcellular location">
    <subcellularLocation>
        <location evidence="4">Cytoplasm</location>
    </subcellularLocation>
</comment>
<dbReference type="EMBL" id="VAUV01000007">
    <property type="protein sequence ID" value="TLD70653.1"/>
    <property type="molecule type" value="Genomic_DNA"/>
</dbReference>
<dbReference type="CDD" id="cd00552">
    <property type="entry name" value="RaiA"/>
    <property type="match status" value="1"/>
</dbReference>
<comment type="subunit">
    <text evidence="2">Associates exclusively with 100S ribosomes, which are dimers of 70S ribosomes.</text>
</comment>
<dbReference type="InterPro" id="IPR034694">
    <property type="entry name" value="HPF_long/plastid"/>
</dbReference>
<evidence type="ECO:0000313" key="6">
    <source>
        <dbReference type="EMBL" id="TLD70653.1"/>
    </source>
</evidence>
<dbReference type="PANTHER" id="PTHR33231:SF1">
    <property type="entry name" value="30S RIBOSOMAL PROTEIN"/>
    <property type="match status" value="1"/>
</dbReference>
<evidence type="ECO:0000256" key="1">
    <source>
        <dbReference type="ARBA" id="ARBA00022845"/>
    </source>
</evidence>
<evidence type="ECO:0000256" key="3">
    <source>
        <dbReference type="ARBA" id="ARBA00041148"/>
    </source>
</evidence>
<keyword evidence="7" id="KW-1185">Reference proteome</keyword>
<dbReference type="InterPro" id="IPR003489">
    <property type="entry name" value="RHF/RaiA"/>
</dbReference>
<dbReference type="GO" id="GO:0043024">
    <property type="term" value="F:ribosomal small subunit binding"/>
    <property type="evidence" value="ECO:0007669"/>
    <property type="project" value="TreeGrafter"/>
</dbReference>
<dbReference type="RefSeq" id="WP_138086125.1">
    <property type="nucleotide sequence ID" value="NZ_VAUV01000007.1"/>
</dbReference>
<dbReference type="Proteomes" id="UP000306196">
    <property type="component" value="Unassembled WGS sequence"/>
</dbReference>
<dbReference type="OrthoDB" id="9794975at2"/>
<evidence type="ECO:0000256" key="4">
    <source>
        <dbReference type="HAMAP-Rule" id="MF_00839"/>
    </source>
</evidence>
<keyword evidence="1 4" id="KW-0810">Translation regulation</keyword>
<sequence>MQVHNVNLPITVTGRHVSVTEAMREYAQKKIEHLHLDYPRIIDVKVILDVEKKARQKAEIILHCANHIVIEVDTVSDDIYASIDDCISKMARRMRKYKTRLLKSHHRPRQGSIKHLEETVFHEDAMETTDEHIEPVIIHKENYRVKPLFPDEAIMDLELSERPFVMFHNAKSNRIAIIFRRKDGEYGMIEPDAGSQAA</sequence>
<comment type="subunit">
    <text evidence="4">Interacts with 100S ribosomes.</text>
</comment>
<name>A0A5R8KED3_9BACT</name>
<comment type="caution">
    <text evidence="6">The sequence shown here is derived from an EMBL/GenBank/DDBJ whole genome shotgun (WGS) entry which is preliminary data.</text>
</comment>
<evidence type="ECO:0000259" key="5">
    <source>
        <dbReference type="Pfam" id="PF16321"/>
    </source>
</evidence>
<dbReference type="InterPro" id="IPR036567">
    <property type="entry name" value="RHF-like"/>
</dbReference>
<dbReference type="PANTHER" id="PTHR33231">
    <property type="entry name" value="30S RIBOSOMAL PROTEIN"/>
    <property type="match status" value="1"/>
</dbReference>
<dbReference type="AlphaFoldDB" id="A0A5R8KED3"/>
<evidence type="ECO:0000256" key="2">
    <source>
        <dbReference type="ARBA" id="ARBA00038695"/>
    </source>
</evidence>
<dbReference type="SUPFAM" id="SSF69754">
    <property type="entry name" value="Ribosome binding protein Y (YfiA homologue)"/>
    <property type="match status" value="1"/>
</dbReference>
<dbReference type="GO" id="GO:0045900">
    <property type="term" value="P:negative regulation of translational elongation"/>
    <property type="evidence" value="ECO:0007669"/>
    <property type="project" value="TreeGrafter"/>
</dbReference>
<evidence type="ECO:0000313" key="7">
    <source>
        <dbReference type="Proteomes" id="UP000306196"/>
    </source>
</evidence>